<name>A0AA39IYR2_9AGAR</name>
<evidence type="ECO:0000313" key="1">
    <source>
        <dbReference type="EMBL" id="KAK0432966.1"/>
    </source>
</evidence>
<accession>A0AA39IYR2</accession>
<dbReference type="AlphaFoldDB" id="A0AA39IYR2"/>
<reference evidence="1" key="1">
    <citation type="submission" date="2023-06" db="EMBL/GenBank/DDBJ databases">
        <authorList>
            <consortium name="Lawrence Berkeley National Laboratory"/>
            <person name="Ahrendt S."/>
            <person name="Sahu N."/>
            <person name="Indic B."/>
            <person name="Wong-Bajracharya J."/>
            <person name="Merenyi Z."/>
            <person name="Ke H.-M."/>
            <person name="Monk M."/>
            <person name="Kocsube S."/>
            <person name="Drula E."/>
            <person name="Lipzen A."/>
            <person name="Balint B."/>
            <person name="Henrissat B."/>
            <person name="Andreopoulos B."/>
            <person name="Martin F.M."/>
            <person name="Harder C.B."/>
            <person name="Rigling D."/>
            <person name="Ford K.L."/>
            <person name="Foster G.D."/>
            <person name="Pangilinan J."/>
            <person name="Papanicolaou A."/>
            <person name="Barry K."/>
            <person name="LaButti K."/>
            <person name="Viragh M."/>
            <person name="Koriabine M."/>
            <person name="Yan M."/>
            <person name="Riley R."/>
            <person name="Champramary S."/>
            <person name="Plett K.L."/>
            <person name="Tsai I.J."/>
            <person name="Slot J."/>
            <person name="Sipos G."/>
            <person name="Plett J."/>
            <person name="Nagy L.G."/>
            <person name="Grigoriev I.V."/>
        </authorList>
    </citation>
    <scope>NUCLEOTIDE SEQUENCE</scope>
    <source>
        <strain evidence="1">FPL87.14</strain>
    </source>
</reference>
<sequence length="66" mass="7536">QNVDSEDYKSHVMFSETGPDNGMCDDLNYPITIPQIFMDVSACLLFVKTGFRDQQGETMTPWQPFV</sequence>
<feature type="non-terminal residue" evidence="1">
    <location>
        <position position="66"/>
    </location>
</feature>
<organism evidence="1 2">
    <name type="scientific">Armillaria borealis</name>
    <dbReference type="NCBI Taxonomy" id="47425"/>
    <lineage>
        <taxon>Eukaryota</taxon>
        <taxon>Fungi</taxon>
        <taxon>Dikarya</taxon>
        <taxon>Basidiomycota</taxon>
        <taxon>Agaricomycotina</taxon>
        <taxon>Agaricomycetes</taxon>
        <taxon>Agaricomycetidae</taxon>
        <taxon>Agaricales</taxon>
        <taxon>Marasmiineae</taxon>
        <taxon>Physalacriaceae</taxon>
        <taxon>Armillaria</taxon>
    </lineage>
</organism>
<feature type="non-terminal residue" evidence="1">
    <location>
        <position position="1"/>
    </location>
</feature>
<keyword evidence="2" id="KW-1185">Reference proteome</keyword>
<dbReference type="Proteomes" id="UP001175226">
    <property type="component" value="Unassembled WGS sequence"/>
</dbReference>
<proteinExistence type="predicted"/>
<gene>
    <name evidence="1" type="ORF">EV421DRAFT_1697710</name>
</gene>
<evidence type="ECO:0000313" key="2">
    <source>
        <dbReference type="Proteomes" id="UP001175226"/>
    </source>
</evidence>
<comment type="caution">
    <text evidence="1">The sequence shown here is derived from an EMBL/GenBank/DDBJ whole genome shotgun (WGS) entry which is preliminary data.</text>
</comment>
<dbReference type="EMBL" id="JAUEPT010000087">
    <property type="protein sequence ID" value="KAK0432966.1"/>
    <property type="molecule type" value="Genomic_DNA"/>
</dbReference>
<protein>
    <submittedName>
        <fullName evidence="1">Uncharacterized protein</fullName>
    </submittedName>
</protein>